<name>A0A0C3PIT8_PHLG1</name>
<evidence type="ECO:0000313" key="2">
    <source>
        <dbReference type="Proteomes" id="UP000053257"/>
    </source>
</evidence>
<evidence type="ECO:0000313" key="1">
    <source>
        <dbReference type="EMBL" id="KIP05943.1"/>
    </source>
</evidence>
<accession>A0A0C3PIT8</accession>
<keyword evidence="2" id="KW-1185">Reference proteome</keyword>
<reference evidence="1 2" key="1">
    <citation type="journal article" date="2014" name="PLoS Genet.">
        <title>Analysis of the Phlebiopsis gigantea genome, transcriptome and secretome provides insight into its pioneer colonization strategies of wood.</title>
        <authorList>
            <person name="Hori C."/>
            <person name="Ishida T."/>
            <person name="Igarashi K."/>
            <person name="Samejima M."/>
            <person name="Suzuki H."/>
            <person name="Master E."/>
            <person name="Ferreira P."/>
            <person name="Ruiz-Duenas F.J."/>
            <person name="Held B."/>
            <person name="Canessa P."/>
            <person name="Larrondo L.F."/>
            <person name="Schmoll M."/>
            <person name="Druzhinina I.S."/>
            <person name="Kubicek C.P."/>
            <person name="Gaskell J.A."/>
            <person name="Kersten P."/>
            <person name="St John F."/>
            <person name="Glasner J."/>
            <person name="Sabat G."/>
            <person name="Splinter BonDurant S."/>
            <person name="Syed K."/>
            <person name="Yadav J."/>
            <person name="Mgbeahuruike A.C."/>
            <person name="Kovalchuk A."/>
            <person name="Asiegbu F.O."/>
            <person name="Lackner G."/>
            <person name="Hoffmeister D."/>
            <person name="Rencoret J."/>
            <person name="Gutierrez A."/>
            <person name="Sun H."/>
            <person name="Lindquist E."/>
            <person name="Barry K."/>
            <person name="Riley R."/>
            <person name="Grigoriev I.V."/>
            <person name="Henrissat B."/>
            <person name="Kues U."/>
            <person name="Berka R.M."/>
            <person name="Martinez A.T."/>
            <person name="Covert S.F."/>
            <person name="Blanchette R.A."/>
            <person name="Cullen D."/>
        </authorList>
    </citation>
    <scope>NUCLEOTIDE SEQUENCE [LARGE SCALE GENOMIC DNA]</scope>
    <source>
        <strain evidence="1 2">11061_1 CR5-6</strain>
    </source>
</reference>
<gene>
    <name evidence="1" type="ORF">PHLGIDRAFT_481679</name>
</gene>
<dbReference type="Proteomes" id="UP000053257">
    <property type="component" value="Unassembled WGS sequence"/>
</dbReference>
<proteinExistence type="predicted"/>
<dbReference type="HOGENOM" id="CLU_1300107_0_0_1"/>
<dbReference type="EMBL" id="KN840530">
    <property type="protein sequence ID" value="KIP05943.1"/>
    <property type="molecule type" value="Genomic_DNA"/>
</dbReference>
<protein>
    <submittedName>
        <fullName evidence="1">Uncharacterized protein</fullName>
    </submittedName>
</protein>
<dbReference type="AlphaFoldDB" id="A0A0C3PIT8"/>
<organism evidence="1 2">
    <name type="scientific">Phlebiopsis gigantea (strain 11061_1 CR5-6)</name>
    <name type="common">White-rot fungus</name>
    <name type="synonym">Peniophora gigantea</name>
    <dbReference type="NCBI Taxonomy" id="745531"/>
    <lineage>
        <taxon>Eukaryota</taxon>
        <taxon>Fungi</taxon>
        <taxon>Dikarya</taxon>
        <taxon>Basidiomycota</taxon>
        <taxon>Agaricomycotina</taxon>
        <taxon>Agaricomycetes</taxon>
        <taxon>Polyporales</taxon>
        <taxon>Phanerochaetaceae</taxon>
        <taxon>Phlebiopsis</taxon>
    </lineage>
</organism>
<sequence length="212" mass="23390">MWGTRYTNGGVLSVPWVRKTRFSATKSSAPRGRREKDPLCASQLKAILSRPAALDRCTLRSRRVLRHASDETAGIALHERKTNSPTLRSATELLLASRQTRRRLAIRPLGRESALHIRVQARRGVGAPYDKDVACRTSNTHDKTNPIANSSVELAGVGRHEYTSALKLITPTKSLSLVNSPVYRGFIKQGGQADATSKCKLSVVTHARPLFR</sequence>